<gene>
    <name evidence="2" type="ORF">CWC19_13780</name>
    <name evidence="3" type="ORF">CWC20_18135</name>
</gene>
<dbReference type="Proteomes" id="UP000307217">
    <property type="component" value="Unassembled WGS sequence"/>
</dbReference>
<name>A0A5S3V7F2_9GAMM</name>
<reference evidence="2" key="3">
    <citation type="submission" date="2019-09" db="EMBL/GenBank/DDBJ databases">
        <title>Co-occurence of chitin degradation, pigmentation and bioactivity in marine Pseudoalteromonas.</title>
        <authorList>
            <person name="Sonnenschein E.C."/>
            <person name="Bech P.K."/>
        </authorList>
    </citation>
    <scope>NUCLEOTIDE SEQUENCE</scope>
    <source>
        <strain evidence="2">S3790</strain>
    </source>
</reference>
<accession>A0A5S3V7F2</accession>
<comment type="caution">
    <text evidence="2">The sequence shown here is derived from an EMBL/GenBank/DDBJ whole genome shotgun (WGS) entry which is preliminary data.</text>
</comment>
<evidence type="ECO:0000313" key="4">
    <source>
        <dbReference type="Proteomes" id="UP000307164"/>
    </source>
</evidence>
<evidence type="ECO:0008006" key="6">
    <source>
        <dbReference type="Google" id="ProtNLM"/>
    </source>
</evidence>
<feature type="region of interest" description="Disordered" evidence="1">
    <location>
        <begin position="31"/>
        <end position="51"/>
    </location>
</feature>
<evidence type="ECO:0000313" key="2">
    <source>
        <dbReference type="EMBL" id="TMO67484.1"/>
    </source>
</evidence>
<organism evidence="2 5">
    <name type="scientific">Pseudoalteromonas aurantia</name>
    <dbReference type="NCBI Taxonomy" id="43654"/>
    <lineage>
        <taxon>Bacteria</taxon>
        <taxon>Pseudomonadati</taxon>
        <taxon>Pseudomonadota</taxon>
        <taxon>Gammaproteobacteria</taxon>
        <taxon>Alteromonadales</taxon>
        <taxon>Pseudoalteromonadaceae</taxon>
        <taxon>Pseudoalteromonas</taxon>
    </lineage>
</organism>
<protein>
    <recommendedName>
        <fullName evidence="6">RNA polymerase sigma factor 70 region 4 type 2 domain-containing protein</fullName>
    </recommendedName>
</protein>
<reference evidence="4 5" key="2">
    <citation type="submission" date="2019-06" db="EMBL/GenBank/DDBJ databases">
        <title>Co-occurence of chitin degradation, pigmentation and bioactivity in marine Pseudoalteromonas.</title>
        <authorList>
            <person name="Sonnenschein E.C."/>
            <person name="Bech P.K."/>
        </authorList>
    </citation>
    <scope>NUCLEOTIDE SEQUENCE [LARGE SCALE GENOMIC DNA]</scope>
    <source>
        <strain evidence="5">S3790</strain>
        <strain evidence="3 4">S3895</strain>
    </source>
</reference>
<evidence type="ECO:0000313" key="3">
    <source>
        <dbReference type="EMBL" id="TMO71215.1"/>
    </source>
</evidence>
<dbReference type="EMBL" id="PNBW01000113">
    <property type="protein sequence ID" value="TMO71215.1"/>
    <property type="molecule type" value="Genomic_DNA"/>
</dbReference>
<keyword evidence="4" id="KW-1185">Reference proteome</keyword>
<sequence length="118" mass="13223">MTTNITIKQVRAALKKWGNFWLKREMGRGFKSHSISDRTGQPTGGFSSSEAMSVPDDIELITSIISRLRPECIKAIRARYVMGGTMAEASKLLGFDSKRSAEFWLAKAERSLMLELSH</sequence>
<proteinExistence type="predicted"/>
<dbReference type="AlphaFoldDB" id="A0A5S3V7F2"/>
<evidence type="ECO:0000313" key="5">
    <source>
        <dbReference type="Proteomes" id="UP000307217"/>
    </source>
</evidence>
<dbReference type="OrthoDB" id="6304891at2"/>
<dbReference type="Proteomes" id="UP000307164">
    <property type="component" value="Unassembled WGS sequence"/>
</dbReference>
<feature type="compositionally biased region" description="Polar residues" evidence="1">
    <location>
        <begin position="37"/>
        <end position="51"/>
    </location>
</feature>
<dbReference type="EMBL" id="PNBX01000057">
    <property type="protein sequence ID" value="TMO67484.1"/>
    <property type="molecule type" value="Genomic_DNA"/>
</dbReference>
<reference evidence="4 5" key="1">
    <citation type="submission" date="2018-01" db="EMBL/GenBank/DDBJ databases">
        <authorList>
            <person name="Paulsen S."/>
            <person name="Gram L.K."/>
        </authorList>
    </citation>
    <scope>NUCLEOTIDE SEQUENCE [LARGE SCALE GENOMIC DNA]</scope>
    <source>
        <strain evidence="2 5">S3790</strain>
        <strain evidence="3 4">S3895</strain>
    </source>
</reference>
<evidence type="ECO:0000256" key="1">
    <source>
        <dbReference type="SAM" id="MobiDB-lite"/>
    </source>
</evidence>